<reference evidence="4" key="1">
    <citation type="submission" date="2017-04" db="EMBL/GenBank/DDBJ databases">
        <title>Function of individual gut microbiota members based on whole genome sequencing of pure cultures obtained from chicken caecum.</title>
        <authorList>
            <person name="Medvecky M."/>
            <person name="Cejkova D."/>
            <person name="Polansky O."/>
            <person name="Karasova D."/>
            <person name="Kubasova T."/>
            <person name="Cizek A."/>
            <person name="Rychlik I."/>
        </authorList>
    </citation>
    <scope>NUCLEOTIDE SEQUENCE [LARGE SCALE GENOMIC DNA]</scope>
    <source>
        <strain evidence="4">An175</strain>
    </source>
</reference>
<keyword evidence="1" id="KW-0472">Membrane</keyword>
<dbReference type="AlphaFoldDB" id="A0A1Y4MKF7"/>
<evidence type="ECO:0000256" key="1">
    <source>
        <dbReference type="SAM" id="Phobius"/>
    </source>
</evidence>
<feature type="transmembrane region" description="Helical" evidence="1">
    <location>
        <begin position="186"/>
        <end position="208"/>
    </location>
</feature>
<feature type="transmembrane region" description="Helical" evidence="1">
    <location>
        <begin position="20"/>
        <end position="38"/>
    </location>
</feature>
<proteinExistence type="predicted"/>
<gene>
    <name evidence="3" type="ORF">B5F11_10170</name>
</gene>
<feature type="transmembrane region" description="Helical" evidence="1">
    <location>
        <begin position="603"/>
        <end position="631"/>
    </location>
</feature>
<keyword evidence="1" id="KW-0812">Transmembrane</keyword>
<dbReference type="NCBIfam" id="TIGR02123">
    <property type="entry name" value="TRAP_fused"/>
    <property type="match status" value="1"/>
</dbReference>
<dbReference type="PANTHER" id="PTHR43849:SF2">
    <property type="entry name" value="BLL3936 PROTEIN"/>
    <property type="match status" value="1"/>
</dbReference>
<feature type="transmembrane region" description="Helical" evidence="1">
    <location>
        <begin position="267"/>
        <end position="290"/>
    </location>
</feature>
<dbReference type="EMBL" id="NFKP01000011">
    <property type="protein sequence ID" value="OUP69226.1"/>
    <property type="molecule type" value="Genomic_DNA"/>
</dbReference>
<feature type="transmembrane region" description="Helical" evidence="1">
    <location>
        <begin position="44"/>
        <end position="65"/>
    </location>
</feature>
<comment type="caution">
    <text evidence="3">The sequence shown here is derived from an EMBL/GenBank/DDBJ whole genome shotgun (WGS) entry which is preliminary data.</text>
</comment>
<feature type="transmembrane region" description="Helical" evidence="1">
    <location>
        <begin position="447"/>
        <end position="472"/>
    </location>
</feature>
<accession>A0A1Y4MKF7</accession>
<name>A0A1Y4MKF7_9FIRM</name>
<feature type="transmembrane region" description="Helical" evidence="1">
    <location>
        <begin position="302"/>
        <end position="325"/>
    </location>
</feature>
<dbReference type="InterPro" id="IPR011853">
    <property type="entry name" value="TRAP_DctM-Dct_fused"/>
</dbReference>
<feature type="transmembrane region" description="Helical" evidence="1">
    <location>
        <begin position="421"/>
        <end position="440"/>
    </location>
</feature>
<feature type="transmembrane region" description="Helical" evidence="1">
    <location>
        <begin position="131"/>
        <end position="152"/>
    </location>
</feature>
<evidence type="ECO:0000259" key="2">
    <source>
        <dbReference type="Pfam" id="PF06808"/>
    </source>
</evidence>
<feature type="transmembrane region" description="Helical" evidence="1">
    <location>
        <begin position="349"/>
        <end position="365"/>
    </location>
</feature>
<keyword evidence="1" id="KW-1133">Transmembrane helix</keyword>
<feature type="transmembrane region" description="Helical" evidence="1">
    <location>
        <begin position="102"/>
        <end position="124"/>
    </location>
</feature>
<feature type="transmembrane region" description="Helical" evidence="1">
    <location>
        <begin position="77"/>
        <end position="96"/>
    </location>
</feature>
<feature type="transmembrane region" description="Helical" evidence="1">
    <location>
        <begin position="569"/>
        <end position="591"/>
    </location>
</feature>
<dbReference type="PANTHER" id="PTHR43849">
    <property type="entry name" value="BLL3936 PROTEIN"/>
    <property type="match status" value="1"/>
</dbReference>
<sequence>MIKEGELMAANTLNDRLTAAGKKLVAVVAVVVGVIHLLNVTGTLVMSTLTLRVIHLMAMLVIVLLGGKKAAPTLAAGLTRAALALCAVVCSVYLLFRWESISTSGGVTNSTDVIMGVILVLVVIEATRRTVGCALAIIVAVFLAYPFVAAYLPGVFQGRNYSVSRIFGFLFTTTEGLYGTPLGVSATYIVLFCIYGAFLSEFGAGTFLFRLSTAVTQKFVAATAKTAIIFNLLIGMISGSAAGNVAITGTLTIPMMEKRGYTPEKAGAITAVAATGAQIMPPVMGAAAFIMAEITGYSYASIMKAAIIPALLFFATLVIICTYEARKGGFDIYQEGEAKESLSAVLREGWYYLVPIITLVAMLIVGYSPFKAAYFSSLALIVVYLAAMIAKQRGVSGGLLLDVGKKIVSAIKKGALDTGSLAIACAASGIIVGVLSITGLGAKLSLFIVSVSGGNALIALILTMLTSIVLGMGLPTTAAYLVLASVVVPALVNMSIPLIAAHMFVFFFGCISTITPPVALASYVAAGIANADLNRVGWTAFRYGIVSFVLPFMFVFSPSLLMEGSAVSIVTTVILSFIGTFAIALAVVGYFKTDFALWQRILLFVSGILMIDEGLVTDIIGIALLIGCLALNRMAARRTNTNKAEGEHA</sequence>
<feature type="transmembrane region" description="Helical" evidence="1">
    <location>
        <begin position="540"/>
        <end position="562"/>
    </location>
</feature>
<evidence type="ECO:0000313" key="4">
    <source>
        <dbReference type="Proteomes" id="UP000196386"/>
    </source>
</evidence>
<feature type="transmembrane region" description="Helical" evidence="1">
    <location>
        <begin position="478"/>
        <end position="496"/>
    </location>
</feature>
<feature type="domain" description="TRAP C4-dicarboxylate transport system permease DctM subunit" evidence="2">
    <location>
        <begin position="119"/>
        <end position="562"/>
    </location>
</feature>
<organism evidence="3 4">
    <name type="scientific">Anaerotruncus colihominis</name>
    <dbReference type="NCBI Taxonomy" id="169435"/>
    <lineage>
        <taxon>Bacteria</taxon>
        <taxon>Bacillati</taxon>
        <taxon>Bacillota</taxon>
        <taxon>Clostridia</taxon>
        <taxon>Eubacteriales</taxon>
        <taxon>Oscillospiraceae</taxon>
        <taxon>Anaerotruncus</taxon>
    </lineage>
</organism>
<protein>
    <submittedName>
        <fullName evidence="3">TRAP transporter permease DctM/Q</fullName>
    </submittedName>
</protein>
<feature type="transmembrane region" description="Helical" evidence="1">
    <location>
        <begin position="228"/>
        <end position="247"/>
    </location>
</feature>
<dbReference type="Proteomes" id="UP000196386">
    <property type="component" value="Unassembled WGS sequence"/>
</dbReference>
<dbReference type="Pfam" id="PF06808">
    <property type="entry name" value="DctM"/>
    <property type="match status" value="1"/>
</dbReference>
<feature type="transmembrane region" description="Helical" evidence="1">
    <location>
        <begin position="372"/>
        <end position="390"/>
    </location>
</feature>
<dbReference type="InterPro" id="IPR010656">
    <property type="entry name" value="DctM"/>
</dbReference>
<evidence type="ECO:0000313" key="3">
    <source>
        <dbReference type="EMBL" id="OUP69226.1"/>
    </source>
</evidence>
<feature type="transmembrane region" description="Helical" evidence="1">
    <location>
        <begin position="503"/>
        <end position="528"/>
    </location>
</feature>